<evidence type="ECO:0000256" key="14">
    <source>
        <dbReference type="SAM" id="Coils"/>
    </source>
</evidence>
<evidence type="ECO:0000259" key="17">
    <source>
        <dbReference type="PROSITE" id="PS50885"/>
    </source>
</evidence>
<feature type="domain" description="HAMP" evidence="17">
    <location>
        <begin position="315"/>
        <end position="367"/>
    </location>
</feature>
<dbReference type="GO" id="GO:0005524">
    <property type="term" value="F:ATP binding"/>
    <property type="evidence" value="ECO:0007669"/>
    <property type="project" value="UniProtKB-KW"/>
</dbReference>
<dbReference type="Gene3D" id="1.10.287.130">
    <property type="match status" value="1"/>
</dbReference>
<keyword evidence="11 15" id="KW-1133">Transmembrane helix</keyword>
<keyword evidence="5" id="KW-0597">Phosphoprotein</keyword>
<dbReference type="SUPFAM" id="SSF47384">
    <property type="entry name" value="Homodimeric domain of signal transducing histidine kinase"/>
    <property type="match status" value="1"/>
</dbReference>
<dbReference type="SMART" id="SM00304">
    <property type="entry name" value="HAMP"/>
    <property type="match status" value="1"/>
</dbReference>
<feature type="domain" description="Histidine kinase" evidence="16">
    <location>
        <begin position="398"/>
        <end position="610"/>
    </location>
</feature>
<feature type="coiled-coil region" evidence="14">
    <location>
        <begin position="348"/>
        <end position="385"/>
    </location>
</feature>
<evidence type="ECO:0000256" key="12">
    <source>
        <dbReference type="ARBA" id="ARBA00023012"/>
    </source>
</evidence>
<evidence type="ECO:0000256" key="8">
    <source>
        <dbReference type="ARBA" id="ARBA00022741"/>
    </source>
</evidence>
<evidence type="ECO:0000256" key="11">
    <source>
        <dbReference type="ARBA" id="ARBA00022989"/>
    </source>
</evidence>
<keyword evidence="4" id="KW-1003">Cell membrane</keyword>
<dbReference type="InterPro" id="IPR036890">
    <property type="entry name" value="HATPase_C_sf"/>
</dbReference>
<keyword evidence="13 15" id="KW-0472">Membrane</keyword>
<keyword evidence="12" id="KW-0902">Two-component regulatory system</keyword>
<evidence type="ECO:0000256" key="5">
    <source>
        <dbReference type="ARBA" id="ARBA00022553"/>
    </source>
</evidence>
<name>A0A1F5NS05_9BACT</name>
<protein>
    <recommendedName>
        <fullName evidence="3">histidine kinase</fullName>
        <ecNumber evidence="3">2.7.13.3</ecNumber>
    </recommendedName>
</protein>
<dbReference type="Gene3D" id="6.10.340.10">
    <property type="match status" value="1"/>
</dbReference>
<dbReference type="CDD" id="cd18773">
    <property type="entry name" value="PDC1_HK_sensor"/>
    <property type="match status" value="1"/>
</dbReference>
<keyword evidence="10" id="KW-0067">ATP-binding</keyword>
<comment type="subcellular location">
    <subcellularLocation>
        <location evidence="2">Cell membrane</location>
        <topology evidence="2">Multi-pass membrane protein</topology>
    </subcellularLocation>
</comment>
<dbReference type="EMBL" id="MFEJ01000012">
    <property type="protein sequence ID" value="OGE80451.1"/>
    <property type="molecule type" value="Genomic_DNA"/>
</dbReference>
<dbReference type="CDD" id="cd00075">
    <property type="entry name" value="HATPase"/>
    <property type="match status" value="1"/>
</dbReference>
<dbReference type="Pfam" id="PF00672">
    <property type="entry name" value="HAMP"/>
    <property type="match status" value="1"/>
</dbReference>
<comment type="catalytic activity">
    <reaction evidence="1">
        <text>ATP + protein L-histidine = ADP + protein N-phospho-L-histidine.</text>
        <dbReference type="EC" id="2.7.13.3"/>
    </reaction>
</comment>
<proteinExistence type="predicted"/>
<dbReference type="Proteomes" id="UP000176233">
    <property type="component" value="Unassembled WGS sequence"/>
</dbReference>
<dbReference type="SUPFAM" id="SSF55874">
    <property type="entry name" value="ATPase domain of HSP90 chaperone/DNA topoisomerase II/histidine kinase"/>
    <property type="match status" value="1"/>
</dbReference>
<keyword evidence="9" id="KW-0418">Kinase</keyword>
<dbReference type="AlphaFoldDB" id="A0A1F5NS05"/>
<dbReference type="PROSITE" id="PS50109">
    <property type="entry name" value="HIS_KIN"/>
    <property type="match status" value="1"/>
</dbReference>
<dbReference type="GO" id="GO:0000155">
    <property type="term" value="F:phosphorelay sensor kinase activity"/>
    <property type="evidence" value="ECO:0007669"/>
    <property type="project" value="InterPro"/>
</dbReference>
<dbReference type="PANTHER" id="PTHR45528:SF1">
    <property type="entry name" value="SENSOR HISTIDINE KINASE CPXA"/>
    <property type="match status" value="1"/>
</dbReference>
<keyword evidence="6" id="KW-0808">Transferase</keyword>
<evidence type="ECO:0000256" key="1">
    <source>
        <dbReference type="ARBA" id="ARBA00000085"/>
    </source>
</evidence>
<dbReference type="SUPFAM" id="SSF158472">
    <property type="entry name" value="HAMP domain-like"/>
    <property type="match status" value="1"/>
</dbReference>
<dbReference type="CDD" id="cd06225">
    <property type="entry name" value="HAMP"/>
    <property type="match status" value="1"/>
</dbReference>
<evidence type="ECO:0000313" key="19">
    <source>
        <dbReference type="Proteomes" id="UP000176233"/>
    </source>
</evidence>
<dbReference type="EC" id="2.7.13.3" evidence="3"/>
<dbReference type="Pfam" id="PF00512">
    <property type="entry name" value="HisKA"/>
    <property type="match status" value="1"/>
</dbReference>
<evidence type="ECO:0000313" key="18">
    <source>
        <dbReference type="EMBL" id="OGE80451.1"/>
    </source>
</evidence>
<dbReference type="Pfam" id="PF02743">
    <property type="entry name" value="dCache_1"/>
    <property type="match status" value="1"/>
</dbReference>
<evidence type="ECO:0000256" key="7">
    <source>
        <dbReference type="ARBA" id="ARBA00022692"/>
    </source>
</evidence>
<organism evidence="18 19">
    <name type="scientific">Candidatus Doudnabacteria bacterium RIFCSPHIGHO2_01_FULL_45_18</name>
    <dbReference type="NCBI Taxonomy" id="1817823"/>
    <lineage>
        <taxon>Bacteria</taxon>
        <taxon>Candidatus Doudnaibacteriota</taxon>
    </lineage>
</organism>
<evidence type="ECO:0000256" key="6">
    <source>
        <dbReference type="ARBA" id="ARBA00022679"/>
    </source>
</evidence>
<evidence type="ECO:0000256" key="10">
    <source>
        <dbReference type="ARBA" id="ARBA00022840"/>
    </source>
</evidence>
<dbReference type="PRINTS" id="PR00344">
    <property type="entry name" value="BCTRLSENSOR"/>
</dbReference>
<comment type="caution">
    <text evidence="18">The sequence shown here is derived from an EMBL/GenBank/DDBJ whole genome shotgun (WGS) entry which is preliminary data.</text>
</comment>
<dbReference type="Gene3D" id="3.30.450.20">
    <property type="entry name" value="PAS domain"/>
    <property type="match status" value="1"/>
</dbReference>
<dbReference type="Pfam" id="PF02518">
    <property type="entry name" value="HATPase_c"/>
    <property type="match status" value="1"/>
</dbReference>
<evidence type="ECO:0000256" key="4">
    <source>
        <dbReference type="ARBA" id="ARBA00022475"/>
    </source>
</evidence>
<dbReference type="SMART" id="SM00388">
    <property type="entry name" value="HisKA"/>
    <property type="match status" value="1"/>
</dbReference>
<dbReference type="InterPro" id="IPR050398">
    <property type="entry name" value="HssS/ArlS-like"/>
</dbReference>
<evidence type="ECO:0000256" key="15">
    <source>
        <dbReference type="SAM" id="Phobius"/>
    </source>
</evidence>
<evidence type="ECO:0000256" key="3">
    <source>
        <dbReference type="ARBA" id="ARBA00012438"/>
    </source>
</evidence>
<dbReference type="SMART" id="SM00387">
    <property type="entry name" value="HATPase_c"/>
    <property type="match status" value="1"/>
</dbReference>
<dbReference type="GO" id="GO:0005886">
    <property type="term" value="C:plasma membrane"/>
    <property type="evidence" value="ECO:0007669"/>
    <property type="project" value="UniProtKB-SubCell"/>
</dbReference>
<dbReference type="InterPro" id="IPR003661">
    <property type="entry name" value="HisK_dim/P_dom"/>
</dbReference>
<dbReference type="InterPro" id="IPR003660">
    <property type="entry name" value="HAMP_dom"/>
</dbReference>
<dbReference type="InterPro" id="IPR003594">
    <property type="entry name" value="HATPase_dom"/>
</dbReference>
<dbReference type="FunFam" id="3.30.565.10:FF:000006">
    <property type="entry name" value="Sensor histidine kinase WalK"/>
    <property type="match status" value="1"/>
</dbReference>
<sequence>MKFFQSLGSKFTLAFTILGLGPLILMGITALTFITLTHRQDIGTMEMQLLRQKTREIDEFIEETIGLFEIHANVSGKFVPDQDREFLLVELLEENSFIIEASFISLEGKELFSIDRGQETVSKLSRIQDTSLLQPSNVSRLPKFTVAAKGERYFGPIYQTRSGPMMTIAAPFYNNQGEIIMVLTGEISLLPISKIVAISNLGAEGYLYLIDQTGTVIASSDNKYIFQNLQYADWIKQLLAGQIHDGQAATDKRLGLVSAEVLAAGVPLAKYGWALVVEWPTADAFAIVSTVRSQVMAFSALTILVVAILGWLIGRKVLQPLSMLKQGARKIGSGEFDYQIKVETGDEIQELGEVFNRMGQDLKKLEELKAAMIRAEALAESLRKERELSRMRVEFLSNTSHQLRTPMSIANWNFDLVARAKTDDERAKYLKDLDLGLKQLNAIITDLMVVSEFGVGFRNAVWKEVKIDELLKKVVAARKPQLDEKKIVYEEALSGKPIVIGHPAIQVVLENLMDNAITYTKDRIKVGGKIEGSDIHLVVEDNGIGILEKDQASIFTQFFRGENAISKKNVGTGLGLLICKNIIEGHGGKIWFESTENQGTKFHVLLPLKPKEVS</sequence>
<evidence type="ECO:0000259" key="16">
    <source>
        <dbReference type="PROSITE" id="PS50109"/>
    </source>
</evidence>
<keyword evidence="8" id="KW-0547">Nucleotide-binding</keyword>
<feature type="transmembrane region" description="Helical" evidence="15">
    <location>
        <begin position="12"/>
        <end position="36"/>
    </location>
</feature>
<dbReference type="InterPro" id="IPR033479">
    <property type="entry name" value="dCache_1"/>
</dbReference>
<accession>A0A1F5NS05</accession>
<dbReference type="Gene3D" id="3.30.565.10">
    <property type="entry name" value="Histidine kinase-like ATPase, C-terminal domain"/>
    <property type="match status" value="1"/>
</dbReference>
<evidence type="ECO:0000256" key="9">
    <source>
        <dbReference type="ARBA" id="ARBA00022777"/>
    </source>
</evidence>
<gene>
    <name evidence="18" type="ORF">A2660_03190</name>
</gene>
<dbReference type="InterPro" id="IPR005467">
    <property type="entry name" value="His_kinase_dom"/>
</dbReference>
<evidence type="ECO:0000256" key="2">
    <source>
        <dbReference type="ARBA" id="ARBA00004651"/>
    </source>
</evidence>
<dbReference type="PROSITE" id="PS50885">
    <property type="entry name" value="HAMP"/>
    <property type="match status" value="1"/>
</dbReference>
<dbReference type="InterPro" id="IPR036097">
    <property type="entry name" value="HisK_dim/P_sf"/>
</dbReference>
<keyword evidence="7 15" id="KW-0812">Transmembrane</keyword>
<dbReference type="PANTHER" id="PTHR45528">
    <property type="entry name" value="SENSOR HISTIDINE KINASE CPXA"/>
    <property type="match status" value="1"/>
</dbReference>
<evidence type="ECO:0000256" key="13">
    <source>
        <dbReference type="ARBA" id="ARBA00023136"/>
    </source>
</evidence>
<dbReference type="CDD" id="cd00082">
    <property type="entry name" value="HisKA"/>
    <property type="match status" value="1"/>
</dbReference>
<keyword evidence="14" id="KW-0175">Coiled coil</keyword>
<reference evidence="18 19" key="1">
    <citation type="journal article" date="2016" name="Nat. Commun.">
        <title>Thousands of microbial genomes shed light on interconnected biogeochemical processes in an aquifer system.</title>
        <authorList>
            <person name="Anantharaman K."/>
            <person name="Brown C.T."/>
            <person name="Hug L.A."/>
            <person name="Sharon I."/>
            <person name="Castelle C.J."/>
            <person name="Probst A.J."/>
            <person name="Thomas B.C."/>
            <person name="Singh A."/>
            <person name="Wilkins M.J."/>
            <person name="Karaoz U."/>
            <person name="Brodie E.L."/>
            <person name="Williams K.H."/>
            <person name="Hubbard S.S."/>
            <person name="Banfield J.F."/>
        </authorList>
    </citation>
    <scope>NUCLEOTIDE SEQUENCE [LARGE SCALE GENOMIC DNA]</scope>
</reference>
<dbReference type="InterPro" id="IPR004358">
    <property type="entry name" value="Sig_transdc_His_kin-like_C"/>
</dbReference>
<feature type="transmembrane region" description="Helical" evidence="15">
    <location>
        <begin position="295"/>
        <end position="314"/>
    </location>
</feature>